<evidence type="ECO:0000256" key="7">
    <source>
        <dbReference type="RuleBase" id="RU079119"/>
    </source>
</evidence>
<dbReference type="PANTHER" id="PTHR12246">
    <property type="entry name" value="PALMITOYLTRANSFERASE ZDHHC16"/>
    <property type="match status" value="1"/>
</dbReference>
<comment type="catalytic activity">
    <reaction evidence="7">
        <text>L-cysteinyl-[protein] + hexadecanoyl-CoA = S-hexadecanoyl-L-cysteinyl-[protein] + CoA</text>
        <dbReference type="Rhea" id="RHEA:36683"/>
        <dbReference type="Rhea" id="RHEA-COMP:10131"/>
        <dbReference type="Rhea" id="RHEA-COMP:11032"/>
        <dbReference type="ChEBI" id="CHEBI:29950"/>
        <dbReference type="ChEBI" id="CHEBI:57287"/>
        <dbReference type="ChEBI" id="CHEBI:57379"/>
        <dbReference type="ChEBI" id="CHEBI:74151"/>
        <dbReference type="EC" id="2.3.1.225"/>
    </reaction>
</comment>
<comment type="caution">
    <text evidence="9">The sequence shown here is derived from an EMBL/GenBank/DDBJ whole genome shotgun (WGS) entry which is preliminary data.</text>
</comment>
<dbReference type="Proteomes" id="UP000601435">
    <property type="component" value="Unassembled WGS sequence"/>
</dbReference>
<dbReference type="OrthoDB" id="428164at2759"/>
<keyword evidence="10" id="KW-1185">Reference proteome</keyword>
<keyword evidence="3 7" id="KW-0812">Transmembrane</keyword>
<dbReference type="GO" id="GO:0019706">
    <property type="term" value="F:protein-cysteine S-palmitoyltransferase activity"/>
    <property type="evidence" value="ECO:0007669"/>
    <property type="project" value="UniProtKB-EC"/>
</dbReference>
<proteinExistence type="inferred from homology"/>
<comment type="similarity">
    <text evidence="7">Belongs to the DHHC palmitoyltransferase family.</text>
</comment>
<gene>
    <name evidence="9" type="primary">ZDHHC2</name>
    <name evidence="9" type="ORF">SNEC2469_LOCUS3823</name>
</gene>
<feature type="transmembrane region" description="Helical" evidence="7">
    <location>
        <begin position="264"/>
        <end position="283"/>
    </location>
</feature>
<comment type="domain">
    <text evidence="7">The DHHC domain is required for palmitoyltransferase activity.</text>
</comment>
<sequence>MAPILSKPATKSHENAWFAILCGKIVEQAKEVARDLVEVTNYLKKCMTFDTQLQMVSASFSQFLGCWTLMSLHNLICQFTDGRAKRQSSKEEPEIKRMRLVDFMPPAFIAWIIGILYSSFVFVYLPCAGLSLVSPVSLAFHAMIAMVLTTYYKAAVTDPGTIPASITWRTFGRPPASLKDRKKSGEARWCRKSEAYKPDRSHYCSATERCVLRMDHYCPWLNNTVGYANHKFFLQFLVYSSSACLLGSIKTVQLLASVSLPPTLVLMLVEAGAIGTLLSGILIPFTTFHCWLLCNNMTTIEFCEYRFSPDREHRSSRHRYDVGLYNNLASVLGGNPLLWLLPVGAPLGDGLSFPMRLEDASNEHLCCKVSGLFGTLWSGVQEALNPNPT</sequence>
<dbReference type="PROSITE" id="PS50216">
    <property type="entry name" value="DHHC"/>
    <property type="match status" value="1"/>
</dbReference>
<dbReference type="Pfam" id="PF01529">
    <property type="entry name" value="DHHC"/>
    <property type="match status" value="1"/>
</dbReference>
<evidence type="ECO:0000313" key="9">
    <source>
        <dbReference type="EMBL" id="CAE7234387.1"/>
    </source>
</evidence>
<evidence type="ECO:0000256" key="4">
    <source>
        <dbReference type="ARBA" id="ARBA00022989"/>
    </source>
</evidence>
<evidence type="ECO:0000313" key="10">
    <source>
        <dbReference type="Proteomes" id="UP000601435"/>
    </source>
</evidence>
<name>A0A812KQN6_9DINO</name>
<dbReference type="GO" id="GO:0016020">
    <property type="term" value="C:membrane"/>
    <property type="evidence" value="ECO:0007669"/>
    <property type="project" value="UniProtKB-SubCell"/>
</dbReference>
<feature type="transmembrane region" description="Helical" evidence="7">
    <location>
        <begin position="106"/>
        <end position="126"/>
    </location>
</feature>
<keyword evidence="5 7" id="KW-0472">Membrane</keyword>
<dbReference type="EC" id="2.3.1.225" evidence="7"/>
<accession>A0A812KQN6</accession>
<keyword evidence="6 7" id="KW-0012">Acyltransferase</keyword>
<comment type="subcellular location">
    <subcellularLocation>
        <location evidence="1">Membrane</location>
        <topology evidence="1">Multi-pass membrane protein</topology>
    </subcellularLocation>
</comment>
<evidence type="ECO:0000256" key="5">
    <source>
        <dbReference type="ARBA" id="ARBA00023136"/>
    </source>
</evidence>
<protein>
    <recommendedName>
        <fullName evidence="7">Palmitoyltransferase</fullName>
        <ecNumber evidence="7">2.3.1.225</ecNumber>
    </recommendedName>
</protein>
<dbReference type="InterPro" id="IPR001594">
    <property type="entry name" value="Palmitoyltrfase_DHHC"/>
</dbReference>
<feature type="transmembrane region" description="Helical" evidence="7">
    <location>
        <begin position="132"/>
        <end position="152"/>
    </location>
</feature>
<evidence type="ECO:0000259" key="8">
    <source>
        <dbReference type="Pfam" id="PF01529"/>
    </source>
</evidence>
<keyword evidence="2 7" id="KW-0808">Transferase</keyword>
<dbReference type="EMBL" id="CAJNJA010008250">
    <property type="protein sequence ID" value="CAE7234387.1"/>
    <property type="molecule type" value="Genomic_DNA"/>
</dbReference>
<evidence type="ECO:0000256" key="1">
    <source>
        <dbReference type="ARBA" id="ARBA00004141"/>
    </source>
</evidence>
<reference evidence="9" key="1">
    <citation type="submission" date="2021-02" db="EMBL/GenBank/DDBJ databases">
        <authorList>
            <person name="Dougan E. K."/>
            <person name="Rhodes N."/>
            <person name="Thang M."/>
            <person name="Chan C."/>
        </authorList>
    </citation>
    <scope>NUCLEOTIDE SEQUENCE</scope>
</reference>
<dbReference type="AlphaFoldDB" id="A0A812KQN6"/>
<dbReference type="InterPro" id="IPR039859">
    <property type="entry name" value="PFA4/ZDH16/20/ERF2-like"/>
</dbReference>
<keyword evidence="4 7" id="KW-1133">Transmembrane helix</keyword>
<evidence type="ECO:0000256" key="2">
    <source>
        <dbReference type="ARBA" id="ARBA00022679"/>
    </source>
</evidence>
<organism evidence="9 10">
    <name type="scientific">Symbiodinium necroappetens</name>
    <dbReference type="NCBI Taxonomy" id="1628268"/>
    <lineage>
        <taxon>Eukaryota</taxon>
        <taxon>Sar</taxon>
        <taxon>Alveolata</taxon>
        <taxon>Dinophyceae</taxon>
        <taxon>Suessiales</taxon>
        <taxon>Symbiodiniaceae</taxon>
        <taxon>Symbiodinium</taxon>
    </lineage>
</organism>
<feature type="domain" description="Palmitoyltransferase DHHC" evidence="8">
    <location>
        <begin position="184"/>
        <end position="304"/>
    </location>
</feature>
<evidence type="ECO:0000256" key="6">
    <source>
        <dbReference type="ARBA" id="ARBA00023315"/>
    </source>
</evidence>
<evidence type="ECO:0000256" key="3">
    <source>
        <dbReference type="ARBA" id="ARBA00022692"/>
    </source>
</evidence>